<evidence type="ECO:0000256" key="18">
    <source>
        <dbReference type="ARBA" id="ARBA00023136"/>
    </source>
</evidence>
<evidence type="ECO:0000256" key="21">
    <source>
        <dbReference type="PIRSR" id="PIRSR000006-2"/>
    </source>
</evidence>
<evidence type="ECO:0000256" key="15">
    <source>
        <dbReference type="ARBA" id="ARBA00023002"/>
    </source>
</evidence>
<keyword evidence="8 19" id="KW-0679">Respiratory chain</keyword>
<dbReference type="GO" id="GO:0020037">
    <property type="term" value="F:heme binding"/>
    <property type="evidence" value="ECO:0007669"/>
    <property type="project" value="InterPro"/>
</dbReference>
<reference evidence="24 25" key="1">
    <citation type="submission" date="2018-02" db="EMBL/GenBank/DDBJ databases">
        <title>Genome sequencing of Solimonas sp. HR-BB.</title>
        <authorList>
            <person name="Lee Y."/>
            <person name="Jeon C.O."/>
        </authorList>
    </citation>
    <scope>NUCLEOTIDE SEQUENCE [LARGE SCALE GENOMIC DNA]</scope>
    <source>
        <strain evidence="24 25">HR-BB</strain>
    </source>
</reference>
<proteinExistence type="inferred from homology"/>
<keyword evidence="25" id="KW-1185">Reference proteome</keyword>
<dbReference type="PRINTS" id="PR00605">
    <property type="entry name" value="CYTCHROMECIC"/>
</dbReference>
<feature type="binding site" description="axial binding residue" evidence="20">
    <location>
        <position position="178"/>
    </location>
    <ligand>
        <name>heme c</name>
        <dbReference type="ChEBI" id="CHEBI:61717"/>
        <label>2</label>
    </ligand>
    <ligandPart>
        <name>Fe</name>
        <dbReference type="ChEBI" id="CHEBI:18248"/>
    </ligandPart>
</feature>
<dbReference type="Proteomes" id="UP000238220">
    <property type="component" value="Unassembled WGS sequence"/>
</dbReference>
<feature type="domain" description="Cytochrome c" evidence="23">
    <location>
        <begin position="122"/>
        <end position="201"/>
    </location>
</feature>
<feature type="binding site" description="covalent" evidence="21">
    <location>
        <position position="221"/>
    </location>
    <ligand>
        <name>heme c</name>
        <dbReference type="ChEBI" id="CHEBI:61717"/>
        <label>2</label>
    </ligand>
</feature>
<feature type="binding site" description="covalent" evidence="21">
    <location>
        <position position="138"/>
    </location>
    <ligand>
        <name>heme c</name>
        <dbReference type="ChEBI" id="CHEBI:61717"/>
        <label>1</label>
    </ligand>
</feature>
<feature type="domain" description="Cytochrome c" evidence="23">
    <location>
        <begin position="208"/>
        <end position="289"/>
    </location>
</feature>
<comment type="function">
    <text evidence="19">C-type cytochrome. Part of the cbb3-type cytochrome c oxidase complex.</text>
</comment>
<dbReference type="GO" id="GO:0016491">
    <property type="term" value="F:oxidoreductase activity"/>
    <property type="evidence" value="ECO:0007669"/>
    <property type="project" value="UniProtKB-KW"/>
</dbReference>
<feature type="binding site" description="axial binding residue" evidence="20">
    <location>
        <position position="266"/>
    </location>
    <ligand>
        <name>heme c</name>
        <dbReference type="ChEBI" id="CHEBI:61717"/>
        <label>1</label>
    </ligand>
    <ligandPart>
        <name>Fe</name>
        <dbReference type="ChEBI" id="CHEBI:18248"/>
    </ligandPart>
</feature>
<keyword evidence="4 19" id="KW-0813">Transport</keyword>
<dbReference type="GO" id="GO:0005506">
    <property type="term" value="F:iron ion binding"/>
    <property type="evidence" value="ECO:0007669"/>
    <property type="project" value="InterPro"/>
</dbReference>
<dbReference type="InterPro" id="IPR050597">
    <property type="entry name" value="Cytochrome_c_Oxidase_Subunit"/>
</dbReference>
<feature type="binding site" description="axial binding residue" evidence="20">
    <location>
        <position position="139"/>
    </location>
    <ligand>
        <name>heme c</name>
        <dbReference type="ChEBI" id="CHEBI:61717"/>
        <label>1</label>
    </ligand>
    <ligandPart>
        <name>Fe</name>
        <dbReference type="ChEBI" id="CHEBI:18248"/>
    </ligandPart>
</feature>
<keyword evidence="16 19" id="KW-0408">Iron</keyword>
<feature type="binding site" description="axial binding residue" evidence="20">
    <location>
        <position position="225"/>
    </location>
    <ligand>
        <name>heme c</name>
        <dbReference type="ChEBI" id="CHEBI:61717"/>
        <label>2</label>
    </ligand>
    <ligandPart>
        <name>Fe</name>
        <dbReference type="ChEBI" id="CHEBI:18248"/>
    </ligandPart>
</feature>
<gene>
    <name evidence="24" type="primary">ccoP</name>
    <name evidence="24" type="ORF">C3942_09920</name>
</gene>
<dbReference type="InterPro" id="IPR036909">
    <property type="entry name" value="Cyt_c-like_dom_sf"/>
</dbReference>
<comment type="subcellular location">
    <subcellularLocation>
        <location evidence="1 19">Cell inner membrane</location>
    </subcellularLocation>
</comment>
<evidence type="ECO:0000256" key="4">
    <source>
        <dbReference type="ARBA" id="ARBA00022448"/>
    </source>
</evidence>
<keyword evidence="13 19" id="KW-0249">Electron transport</keyword>
<dbReference type="InterPro" id="IPR008168">
    <property type="entry name" value="Cyt_C_IC"/>
</dbReference>
<accession>A0A2S5THG6</accession>
<evidence type="ECO:0000256" key="5">
    <source>
        <dbReference type="ARBA" id="ARBA00022475"/>
    </source>
</evidence>
<dbReference type="AlphaFoldDB" id="A0A2S5THG6"/>
<dbReference type="OrthoDB" id="9811281at2"/>
<keyword evidence="15 19" id="KW-0560">Oxidoreductase</keyword>
<dbReference type="PIRSF" id="PIRSF000006">
    <property type="entry name" value="Cbb3-Cox_fixP"/>
    <property type="match status" value="1"/>
</dbReference>
<evidence type="ECO:0000256" key="11">
    <source>
        <dbReference type="ARBA" id="ARBA00022737"/>
    </source>
</evidence>
<feature type="binding site" description="covalent" evidence="21">
    <location>
        <position position="224"/>
    </location>
    <ligand>
        <name>heme c</name>
        <dbReference type="ChEBI" id="CHEBI:61717"/>
        <label>2</label>
    </ligand>
</feature>
<evidence type="ECO:0000256" key="7">
    <source>
        <dbReference type="ARBA" id="ARBA00022617"/>
    </source>
</evidence>
<evidence type="ECO:0000313" key="24">
    <source>
        <dbReference type="EMBL" id="PPE74387.1"/>
    </source>
</evidence>
<dbReference type="InterPro" id="IPR038414">
    <property type="entry name" value="CcoP_N_sf"/>
</dbReference>
<evidence type="ECO:0000256" key="10">
    <source>
        <dbReference type="ARBA" id="ARBA00022723"/>
    </source>
</evidence>
<evidence type="ECO:0000259" key="23">
    <source>
        <dbReference type="PROSITE" id="PS51007"/>
    </source>
</evidence>
<evidence type="ECO:0000256" key="9">
    <source>
        <dbReference type="ARBA" id="ARBA00022692"/>
    </source>
</evidence>
<evidence type="ECO:0000256" key="16">
    <source>
        <dbReference type="ARBA" id="ARBA00023004"/>
    </source>
</evidence>
<evidence type="ECO:0000256" key="1">
    <source>
        <dbReference type="ARBA" id="ARBA00004533"/>
    </source>
</evidence>
<dbReference type="PANTHER" id="PTHR33751">
    <property type="entry name" value="CBB3-TYPE CYTOCHROME C OXIDASE SUBUNIT FIXP"/>
    <property type="match status" value="1"/>
</dbReference>
<comment type="subunit">
    <text evidence="19">Component of the cbb3-type cytochrome c oxidase.</text>
</comment>
<keyword evidence="11" id="KW-0677">Repeat</keyword>
<comment type="cofactor">
    <cofactor evidence="19 21">
        <name>heme c</name>
        <dbReference type="ChEBI" id="CHEBI:61717"/>
    </cofactor>
    <text evidence="19 21">Binds 2 heme C groups per subunit.</text>
</comment>
<dbReference type="NCBIfam" id="TIGR00782">
    <property type="entry name" value="ccoP"/>
    <property type="match status" value="1"/>
</dbReference>
<dbReference type="Gene3D" id="1.10.760.10">
    <property type="entry name" value="Cytochrome c-like domain"/>
    <property type="match status" value="2"/>
</dbReference>
<sequence length="292" mass="31696">MSGFWHGFIVLLTLVSIAGCLWLLFANAKTPGGADTGHVWDDDLREYNNPLPRWWLVLFVLTVVFALGYLAFYPGLGNFAGRLQWSSGGQMQQQLAQVEQARSQRYAALASRPIPANATDPEARALGRGLFMANCAGCHGADAQGALGFPNLADKDWLYGGDPDAILASIRDGRAGQMPNFNALLKPEAVDDLVRTVRGWSDPALPAEVRERGMKQYAFTCAACHGPEGRGNPAIGVPNLTDATWLHGGSYESVRQSILFGRRSNMPAHRDLLSDEEIHLLAAYVYGLAEAP</sequence>
<dbReference type="PROSITE" id="PS51007">
    <property type="entry name" value="CYTC"/>
    <property type="match status" value="2"/>
</dbReference>
<feature type="binding site" description="covalent" evidence="21">
    <location>
        <position position="135"/>
    </location>
    <ligand>
        <name>heme c</name>
        <dbReference type="ChEBI" id="CHEBI:61717"/>
        <label>1</label>
    </ligand>
</feature>
<dbReference type="Pfam" id="PF14715">
    <property type="entry name" value="FixP_N"/>
    <property type="match status" value="1"/>
</dbReference>
<comment type="caution">
    <text evidence="24">The sequence shown here is derived from an EMBL/GenBank/DDBJ whole genome shotgun (WGS) entry which is preliminary data.</text>
</comment>
<protein>
    <recommendedName>
        <fullName evidence="19">Cbb3-type cytochrome c oxidase subunit</fullName>
    </recommendedName>
</protein>
<dbReference type="GO" id="GO:0005886">
    <property type="term" value="C:plasma membrane"/>
    <property type="evidence" value="ECO:0007669"/>
    <property type="project" value="UniProtKB-SubCell"/>
</dbReference>
<organism evidence="24 25">
    <name type="scientific">Solimonas fluminis</name>
    <dbReference type="NCBI Taxonomy" id="2086571"/>
    <lineage>
        <taxon>Bacteria</taxon>
        <taxon>Pseudomonadati</taxon>
        <taxon>Pseudomonadota</taxon>
        <taxon>Gammaproteobacteria</taxon>
        <taxon>Nevskiales</taxon>
        <taxon>Nevskiaceae</taxon>
        <taxon>Solimonas</taxon>
    </lineage>
</organism>
<keyword evidence="14 22" id="KW-1133">Transmembrane helix</keyword>
<comment type="pathway">
    <text evidence="2 19">Energy metabolism; oxidative phosphorylation.</text>
</comment>
<evidence type="ECO:0000256" key="22">
    <source>
        <dbReference type="SAM" id="Phobius"/>
    </source>
</evidence>
<keyword evidence="5 19" id="KW-1003">Cell membrane</keyword>
<keyword evidence="12 19" id="KW-0375">Hydrogen ion transport</keyword>
<dbReference type="UniPathway" id="UPA00705"/>
<dbReference type="GO" id="GO:1902600">
    <property type="term" value="P:proton transmembrane transport"/>
    <property type="evidence" value="ECO:0007669"/>
    <property type="project" value="UniProtKB-KW"/>
</dbReference>
<feature type="transmembrane region" description="Helical" evidence="22">
    <location>
        <begin position="52"/>
        <end position="72"/>
    </location>
</feature>
<evidence type="ECO:0000256" key="14">
    <source>
        <dbReference type="ARBA" id="ARBA00022989"/>
    </source>
</evidence>
<dbReference type="InterPro" id="IPR009056">
    <property type="entry name" value="Cyt_c-like_dom"/>
</dbReference>
<keyword evidence="10 19" id="KW-0479">Metal-binding</keyword>
<dbReference type="InterPro" id="IPR004678">
    <property type="entry name" value="Cyt_c_oxidase_cbb3_su3"/>
</dbReference>
<evidence type="ECO:0000256" key="17">
    <source>
        <dbReference type="ARBA" id="ARBA00023065"/>
    </source>
</evidence>
<dbReference type="GO" id="GO:0006119">
    <property type="term" value="P:oxidative phosphorylation"/>
    <property type="evidence" value="ECO:0007669"/>
    <property type="project" value="UniProtKB-UniPathway"/>
</dbReference>
<dbReference type="InterPro" id="IPR032858">
    <property type="entry name" value="CcoP_N"/>
</dbReference>
<evidence type="ECO:0000256" key="2">
    <source>
        <dbReference type="ARBA" id="ARBA00004673"/>
    </source>
</evidence>
<dbReference type="EMBL" id="PSNW01000004">
    <property type="protein sequence ID" value="PPE74387.1"/>
    <property type="molecule type" value="Genomic_DNA"/>
</dbReference>
<keyword evidence="9 22" id="KW-0812">Transmembrane</keyword>
<evidence type="ECO:0000313" key="25">
    <source>
        <dbReference type="Proteomes" id="UP000238220"/>
    </source>
</evidence>
<evidence type="ECO:0000256" key="13">
    <source>
        <dbReference type="ARBA" id="ARBA00022982"/>
    </source>
</evidence>
<name>A0A2S5THG6_9GAMM</name>
<dbReference type="PANTHER" id="PTHR33751:SF1">
    <property type="entry name" value="CBB3-TYPE CYTOCHROME C OXIDASE SUBUNIT FIXP"/>
    <property type="match status" value="1"/>
</dbReference>
<dbReference type="SUPFAM" id="SSF46626">
    <property type="entry name" value="Cytochrome c"/>
    <property type="match status" value="2"/>
</dbReference>
<keyword evidence="7 19" id="KW-0349">Heme</keyword>
<evidence type="ECO:0000256" key="8">
    <source>
        <dbReference type="ARBA" id="ARBA00022660"/>
    </source>
</evidence>
<evidence type="ECO:0000256" key="6">
    <source>
        <dbReference type="ARBA" id="ARBA00022519"/>
    </source>
</evidence>
<keyword evidence="18 19" id="KW-0472">Membrane</keyword>
<evidence type="ECO:0000256" key="19">
    <source>
        <dbReference type="PIRNR" id="PIRNR000006"/>
    </source>
</evidence>
<dbReference type="GO" id="GO:0009055">
    <property type="term" value="F:electron transfer activity"/>
    <property type="evidence" value="ECO:0007669"/>
    <property type="project" value="InterPro"/>
</dbReference>
<comment type="similarity">
    <text evidence="3 19">Belongs to the CcoP / FixP family.</text>
</comment>
<dbReference type="Gene3D" id="6.10.280.130">
    <property type="match status" value="1"/>
</dbReference>
<evidence type="ECO:0000256" key="20">
    <source>
        <dbReference type="PIRSR" id="PIRSR000006-1"/>
    </source>
</evidence>
<keyword evidence="17 19" id="KW-0406">Ion transport</keyword>
<evidence type="ECO:0000256" key="3">
    <source>
        <dbReference type="ARBA" id="ARBA00006113"/>
    </source>
</evidence>
<dbReference type="Pfam" id="PF13442">
    <property type="entry name" value="Cytochrome_CBB3"/>
    <property type="match status" value="2"/>
</dbReference>
<evidence type="ECO:0000256" key="12">
    <source>
        <dbReference type="ARBA" id="ARBA00022781"/>
    </source>
</evidence>
<keyword evidence="6 19" id="KW-0997">Cell inner membrane</keyword>